<dbReference type="PROSITE" id="PS51257">
    <property type="entry name" value="PROKAR_LIPOPROTEIN"/>
    <property type="match status" value="1"/>
</dbReference>
<evidence type="ECO:0000313" key="2">
    <source>
        <dbReference type="EMBL" id="MFC0478214.1"/>
    </source>
</evidence>
<proteinExistence type="predicted"/>
<organism evidence="2 3">
    <name type="scientific">Robertmurraya beringensis</name>
    <dbReference type="NCBI Taxonomy" id="641660"/>
    <lineage>
        <taxon>Bacteria</taxon>
        <taxon>Bacillati</taxon>
        <taxon>Bacillota</taxon>
        <taxon>Bacilli</taxon>
        <taxon>Bacillales</taxon>
        <taxon>Bacillaceae</taxon>
        <taxon>Robertmurraya</taxon>
    </lineage>
</organism>
<reference evidence="2 3" key="1">
    <citation type="submission" date="2024-09" db="EMBL/GenBank/DDBJ databases">
        <authorList>
            <person name="Sun Q."/>
            <person name="Mori K."/>
        </authorList>
    </citation>
    <scope>NUCLEOTIDE SEQUENCE [LARGE SCALE GENOMIC DNA]</scope>
    <source>
        <strain evidence="2 3">CGMCC 1.9126</strain>
    </source>
</reference>
<comment type="caution">
    <text evidence="2">The sequence shown here is derived from an EMBL/GenBank/DDBJ whole genome shotgun (WGS) entry which is preliminary data.</text>
</comment>
<protein>
    <submittedName>
        <fullName evidence="2">Uncharacterized protein</fullName>
    </submittedName>
</protein>
<feature type="chain" id="PRO_5046633744" evidence="1">
    <location>
        <begin position="25"/>
        <end position="56"/>
    </location>
</feature>
<dbReference type="RefSeq" id="WP_377059202.1">
    <property type="nucleotide sequence ID" value="NZ_JBHLUU010000127.1"/>
</dbReference>
<feature type="signal peptide" evidence="1">
    <location>
        <begin position="1"/>
        <end position="24"/>
    </location>
</feature>
<sequence>MKTKRLFSLLAILLLLLTACGTEKMDGTLALVDQNKKEVTFPQEKPTLFFFITTYT</sequence>
<evidence type="ECO:0000256" key="1">
    <source>
        <dbReference type="SAM" id="SignalP"/>
    </source>
</evidence>
<keyword evidence="1" id="KW-0732">Signal</keyword>
<dbReference type="EMBL" id="JBHLUU010000127">
    <property type="protein sequence ID" value="MFC0478214.1"/>
    <property type="molecule type" value="Genomic_DNA"/>
</dbReference>
<name>A0ABV6KYA1_9BACI</name>
<evidence type="ECO:0000313" key="3">
    <source>
        <dbReference type="Proteomes" id="UP001589738"/>
    </source>
</evidence>
<dbReference type="Proteomes" id="UP001589738">
    <property type="component" value="Unassembled WGS sequence"/>
</dbReference>
<gene>
    <name evidence="2" type="ORF">ACFFHF_23785</name>
</gene>
<keyword evidence="3" id="KW-1185">Reference proteome</keyword>
<accession>A0ABV6KYA1</accession>